<reference evidence="1 2" key="1">
    <citation type="submission" date="2018-04" db="EMBL/GenBank/DDBJ databases">
        <title>Genomic Encyclopedia of Archaeal and Bacterial Type Strains, Phase II (KMG-II): from individual species to whole genera.</title>
        <authorList>
            <person name="Goeker M."/>
        </authorList>
    </citation>
    <scope>NUCLEOTIDE SEQUENCE [LARGE SCALE GENOMIC DNA]</scope>
    <source>
        <strain evidence="1 2">DSM 45787</strain>
    </source>
</reference>
<dbReference type="AlphaFoldDB" id="A0A2T6AWE2"/>
<keyword evidence="2" id="KW-1185">Reference proteome</keyword>
<evidence type="ECO:0000313" key="2">
    <source>
        <dbReference type="Proteomes" id="UP000244240"/>
    </source>
</evidence>
<dbReference type="EMBL" id="QBKR01000047">
    <property type="protein sequence ID" value="PTX48138.1"/>
    <property type="molecule type" value="Genomic_DNA"/>
</dbReference>
<dbReference type="RefSeq" id="WP_170109757.1">
    <property type="nucleotide sequence ID" value="NZ_QBKR01000047.1"/>
</dbReference>
<organism evidence="1 2">
    <name type="scientific">Melghirimyces profundicolus</name>
    <dbReference type="NCBI Taxonomy" id="1242148"/>
    <lineage>
        <taxon>Bacteria</taxon>
        <taxon>Bacillati</taxon>
        <taxon>Bacillota</taxon>
        <taxon>Bacilli</taxon>
        <taxon>Bacillales</taxon>
        <taxon>Thermoactinomycetaceae</taxon>
        <taxon>Melghirimyces</taxon>
    </lineage>
</organism>
<dbReference type="Proteomes" id="UP000244240">
    <property type="component" value="Unassembled WGS sequence"/>
</dbReference>
<evidence type="ECO:0000313" key="1">
    <source>
        <dbReference type="EMBL" id="PTX48138.1"/>
    </source>
</evidence>
<proteinExistence type="predicted"/>
<accession>A0A2T6AWE2</accession>
<gene>
    <name evidence="1" type="ORF">C8P63_14710</name>
</gene>
<name>A0A2T6AWE2_9BACL</name>
<sequence>MRPGDTIRISDDKTGLIMEVKPEALIVMIGNGKEIQWLQIRRRTLADSDSA</sequence>
<comment type="caution">
    <text evidence="1">The sequence shown here is derived from an EMBL/GenBank/DDBJ whole genome shotgun (WGS) entry which is preliminary data.</text>
</comment>
<protein>
    <submittedName>
        <fullName evidence="1">Uncharacterized protein</fullName>
    </submittedName>
</protein>